<feature type="transmembrane region" description="Helical" evidence="7">
    <location>
        <begin position="149"/>
        <end position="169"/>
    </location>
</feature>
<dbReference type="InterPro" id="IPR011701">
    <property type="entry name" value="MFS"/>
</dbReference>
<comment type="similarity">
    <text evidence="2">Belongs to the major facilitator superfamily.</text>
</comment>
<evidence type="ECO:0000256" key="2">
    <source>
        <dbReference type="ARBA" id="ARBA00008335"/>
    </source>
</evidence>
<evidence type="ECO:0000256" key="1">
    <source>
        <dbReference type="ARBA" id="ARBA00004127"/>
    </source>
</evidence>
<dbReference type="CDD" id="cd06174">
    <property type="entry name" value="MFS"/>
    <property type="match status" value="1"/>
</dbReference>
<evidence type="ECO:0000313" key="8">
    <source>
        <dbReference type="EMBL" id="SIR31351.1"/>
    </source>
</evidence>
<keyword evidence="9" id="KW-1185">Reference proteome</keyword>
<sequence length="532" mass="58948">MKHFPNDDKSRKRILFLGCFMALLTTAVGFITRVFLVDTWSEAFGLNPAQAGKLMGIGIWPFFVAIIFFSLLIDKIGYKVAMIFAFIGHLTWGVLGYFAYQYLQLGDLDMAYNLLYWGSLVFALGNGTVEAFINPVVATMYNKNKTKWLNILHAAWPAGLVFAGIIVIAMGNVEWWIKIAITVVPAFMYYALLIRQKFPPNERVAAGVSYKEMLQEFGVGGASLVSFLVVLQLNDFFDPGPEDHVMKYAFIGIGVIMVSSFGWYVKTLGRPILLFLCFIIMPLATTELGTDSWIQSIMHDISRSKGFDAGWVLIYTSAIMLVLRLSAGSILSKISPLVLLIVSCVLAIGGLYFLSISTGWFIFAAATLYGLGKTFFWPTTLGLVAEQTPKGGALTLNAVSGIGMLTVGMLGAPIIGAFQSNAQIEQIKDSHELVQMVPQSYLYNGKIELPLKDEKIYSIIDFQTLDTNKINDAFEVLENSEEVNALVEDLKNKGTQRALAKVIIFPVIMLVCYLILVIYFRTKGGYKPIVLK</sequence>
<dbReference type="GO" id="GO:0012505">
    <property type="term" value="C:endomembrane system"/>
    <property type="evidence" value="ECO:0007669"/>
    <property type="project" value="UniProtKB-SubCell"/>
</dbReference>
<feature type="transmembrane region" description="Helical" evidence="7">
    <location>
        <begin position="309"/>
        <end position="326"/>
    </location>
</feature>
<evidence type="ECO:0000256" key="7">
    <source>
        <dbReference type="SAM" id="Phobius"/>
    </source>
</evidence>
<feature type="transmembrane region" description="Helical" evidence="7">
    <location>
        <begin position="214"/>
        <end position="233"/>
    </location>
</feature>
<proteinExistence type="inferred from homology"/>
<keyword evidence="5 7" id="KW-1133">Transmembrane helix</keyword>
<feature type="transmembrane region" description="Helical" evidence="7">
    <location>
        <begin position="115"/>
        <end position="137"/>
    </location>
</feature>
<feature type="transmembrane region" description="Helical" evidence="7">
    <location>
        <begin position="175"/>
        <end position="193"/>
    </location>
</feature>
<dbReference type="InterPro" id="IPR051788">
    <property type="entry name" value="MFS_Transporter"/>
</dbReference>
<accession>A0A1N6ZX27</accession>
<keyword evidence="3" id="KW-0813">Transport</keyword>
<feature type="transmembrane region" description="Helical" evidence="7">
    <location>
        <begin position="498"/>
        <end position="520"/>
    </location>
</feature>
<dbReference type="SUPFAM" id="SSF103473">
    <property type="entry name" value="MFS general substrate transporter"/>
    <property type="match status" value="1"/>
</dbReference>
<dbReference type="AlphaFoldDB" id="A0A1N6ZX27"/>
<feature type="transmembrane region" description="Helical" evidence="7">
    <location>
        <begin position="272"/>
        <end position="289"/>
    </location>
</feature>
<comment type="subcellular location">
    <subcellularLocation>
        <location evidence="1">Endomembrane system</location>
        <topology evidence="1">Multi-pass membrane protein</topology>
    </subcellularLocation>
</comment>
<dbReference type="Gene3D" id="1.20.1250.20">
    <property type="entry name" value="MFS general substrate transporter like domains"/>
    <property type="match status" value="1"/>
</dbReference>
<evidence type="ECO:0000256" key="5">
    <source>
        <dbReference type="ARBA" id="ARBA00022989"/>
    </source>
</evidence>
<gene>
    <name evidence="8" type="ORF">SAMN05421797_1102</name>
</gene>
<organism evidence="8 9">
    <name type="scientific">Maribacter ulvicola</name>
    <dbReference type="NCBI Taxonomy" id="228959"/>
    <lineage>
        <taxon>Bacteria</taxon>
        <taxon>Pseudomonadati</taxon>
        <taxon>Bacteroidota</taxon>
        <taxon>Flavobacteriia</taxon>
        <taxon>Flavobacteriales</taxon>
        <taxon>Flavobacteriaceae</taxon>
        <taxon>Maribacter</taxon>
    </lineage>
</organism>
<feature type="transmembrane region" description="Helical" evidence="7">
    <location>
        <begin position="391"/>
        <end position="418"/>
    </location>
</feature>
<dbReference type="Proteomes" id="UP000186953">
    <property type="component" value="Unassembled WGS sequence"/>
</dbReference>
<feature type="transmembrane region" description="Helical" evidence="7">
    <location>
        <begin position="80"/>
        <end position="103"/>
    </location>
</feature>
<evidence type="ECO:0000256" key="6">
    <source>
        <dbReference type="ARBA" id="ARBA00023136"/>
    </source>
</evidence>
<evidence type="ECO:0000256" key="3">
    <source>
        <dbReference type="ARBA" id="ARBA00022448"/>
    </source>
</evidence>
<evidence type="ECO:0000313" key="9">
    <source>
        <dbReference type="Proteomes" id="UP000186953"/>
    </source>
</evidence>
<feature type="transmembrane region" description="Helical" evidence="7">
    <location>
        <begin position="53"/>
        <end position="73"/>
    </location>
</feature>
<feature type="transmembrane region" description="Helical" evidence="7">
    <location>
        <begin position="338"/>
        <end position="371"/>
    </location>
</feature>
<dbReference type="GO" id="GO:0022857">
    <property type="term" value="F:transmembrane transporter activity"/>
    <property type="evidence" value="ECO:0007669"/>
    <property type="project" value="InterPro"/>
</dbReference>
<reference evidence="9" key="1">
    <citation type="submission" date="2017-01" db="EMBL/GenBank/DDBJ databases">
        <authorList>
            <person name="Varghese N."/>
            <person name="Submissions S."/>
        </authorList>
    </citation>
    <scope>NUCLEOTIDE SEQUENCE [LARGE SCALE GENOMIC DNA]</scope>
    <source>
        <strain evidence="9">DSM 15366</strain>
    </source>
</reference>
<keyword evidence="6 7" id="KW-0472">Membrane</keyword>
<keyword evidence="4 7" id="KW-0812">Transmembrane</keyword>
<dbReference type="Pfam" id="PF07690">
    <property type="entry name" value="MFS_1"/>
    <property type="match status" value="1"/>
</dbReference>
<dbReference type="OrthoDB" id="9783757at2"/>
<dbReference type="EMBL" id="FTMA01000010">
    <property type="protein sequence ID" value="SIR31351.1"/>
    <property type="molecule type" value="Genomic_DNA"/>
</dbReference>
<dbReference type="STRING" id="228959.SAMN05421797_1102"/>
<dbReference type="PANTHER" id="PTHR23514:SF3">
    <property type="entry name" value="BYPASS OF STOP CODON PROTEIN 6"/>
    <property type="match status" value="1"/>
</dbReference>
<dbReference type="RefSeq" id="WP_084182128.1">
    <property type="nucleotide sequence ID" value="NZ_FTMA01000010.1"/>
</dbReference>
<feature type="transmembrane region" description="Helical" evidence="7">
    <location>
        <begin position="245"/>
        <end position="265"/>
    </location>
</feature>
<dbReference type="GO" id="GO:0016020">
    <property type="term" value="C:membrane"/>
    <property type="evidence" value="ECO:0007669"/>
    <property type="project" value="TreeGrafter"/>
</dbReference>
<name>A0A1N6ZX27_9FLAO</name>
<evidence type="ECO:0000256" key="4">
    <source>
        <dbReference type="ARBA" id="ARBA00022692"/>
    </source>
</evidence>
<dbReference type="PANTHER" id="PTHR23514">
    <property type="entry name" value="BYPASS OF STOP CODON PROTEIN 6"/>
    <property type="match status" value="1"/>
</dbReference>
<protein>
    <submittedName>
        <fullName evidence="8">Fucose permease</fullName>
    </submittedName>
</protein>
<dbReference type="InterPro" id="IPR036259">
    <property type="entry name" value="MFS_trans_sf"/>
</dbReference>